<dbReference type="AlphaFoldDB" id="A0A7R8H7L1"/>
<accession>A0A7R8H7L1</accession>
<evidence type="ECO:0000313" key="2">
    <source>
        <dbReference type="Proteomes" id="UP000675881"/>
    </source>
</evidence>
<gene>
    <name evidence="1" type="ORF">LSAA_8508</name>
</gene>
<organism evidence="1 2">
    <name type="scientific">Lepeophtheirus salmonis</name>
    <name type="common">Salmon louse</name>
    <name type="synonym">Caligus salmonis</name>
    <dbReference type="NCBI Taxonomy" id="72036"/>
    <lineage>
        <taxon>Eukaryota</taxon>
        <taxon>Metazoa</taxon>
        <taxon>Ecdysozoa</taxon>
        <taxon>Arthropoda</taxon>
        <taxon>Crustacea</taxon>
        <taxon>Multicrustacea</taxon>
        <taxon>Hexanauplia</taxon>
        <taxon>Copepoda</taxon>
        <taxon>Siphonostomatoida</taxon>
        <taxon>Caligidae</taxon>
        <taxon>Lepeophtheirus</taxon>
    </lineage>
</organism>
<keyword evidence="2" id="KW-1185">Reference proteome</keyword>
<protein>
    <submittedName>
        <fullName evidence="1">(salmon louse) hypothetical protein</fullName>
    </submittedName>
</protein>
<dbReference type="EMBL" id="HG994583">
    <property type="protein sequence ID" value="CAF2912610.1"/>
    <property type="molecule type" value="Genomic_DNA"/>
</dbReference>
<name>A0A7R8H7L1_LEPSM</name>
<reference evidence="1" key="1">
    <citation type="submission" date="2021-02" db="EMBL/GenBank/DDBJ databases">
        <authorList>
            <person name="Bekaert M."/>
        </authorList>
    </citation>
    <scope>NUCLEOTIDE SEQUENCE</scope>
    <source>
        <strain evidence="1">IoA-00</strain>
    </source>
</reference>
<sequence length="103" mass="11950">MEIVTSCSRNNIIHVTQWQDNFVATIAWTTYGMKPIKKRSYVQKNEGAKNGEMAKDRITVPLVASISDEKLRALVIEKRQNPRFFLQLSLSRMQFKYEANKKA</sequence>
<dbReference type="Proteomes" id="UP000675881">
    <property type="component" value="Chromosome 4"/>
</dbReference>
<proteinExistence type="predicted"/>
<evidence type="ECO:0000313" key="1">
    <source>
        <dbReference type="EMBL" id="CAF2912610.1"/>
    </source>
</evidence>